<name>A0A3M0A6F9_9BACT</name>
<dbReference type="RefSeq" id="WP_121940639.1">
    <property type="nucleotide sequence ID" value="NZ_CP137846.1"/>
</dbReference>
<dbReference type="OrthoDB" id="9813266at2"/>
<keyword evidence="10 11" id="KW-0472">Membrane</keyword>
<dbReference type="AlphaFoldDB" id="A0A3M0A6F9"/>
<evidence type="ECO:0000313" key="13">
    <source>
        <dbReference type="EMBL" id="RMA79099.1"/>
    </source>
</evidence>
<reference evidence="13 14" key="1">
    <citation type="submission" date="2018-10" db="EMBL/GenBank/DDBJ databases">
        <title>Genomic Encyclopedia of Archaeal and Bacterial Type Strains, Phase II (KMG-II): from individual species to whole genera.</title>
        <authorList>
            <person name="Goeker M."/>
        </authorList>
    </citation>
    <scope>NUCLEOTIDE SEQUENCE [LARGE SCALE GENOMIC DNA]</scope>
    <source>
        <strain evidence="13 14">ATCC 29870</strain>
    </source>
</reference>
<evidence type="ECO:0000256" key="9">
    <source>
        <dbReference type="ARBA" id="ARBA00022989"/>
    </source>
</evidence>
<keyword evidence="7" id="KW-0460">Magnesium</keyword>
<feature type="transmembrane region" description="Helical" evidence="11">
    <location>
        <begin position="868"/>
        <end position="889"/>
    </location>
</feature>
<dbReference type="GO" id="GO:0012505">
    <property type="term" value="C:endomembrane system"/>
    <property type="evidence" value="ECO:0007669"/>
    <property type="project" value="UniProtKB-SubCell"/>
</dbReference>
<dbReference type="InterPro" id="IPR006068">
    <property type="entry name" value="ATPase_P-typ_cation-transptr_C"/>
</dbReference>
<dbReference type="GO" id="GO:0016887">
    <property type="term" value="F:ATP hydrolysis activity"/>
    <property type="evidence" value="ECO:0007669"/>
    <property type="project" value="InterPro"/>
</dbReference>
<dbReference type="FunFam" id="3.40.50.1000:FF:000001">
    <property type="entry name" value="Phospholipid-transporting ATPase IC"/>
    <property type="match status" value="1"/>
</dbReference>
<evidence type="ECO:0000256" key="5">
    <source>
        <dbReference type="ARBA" id="ARBA00022741"/>
    </source>
</evidence>
<feature type="transmembrane region" description="Helical" evidence="11">
    <location>
        <begin position="711"/>
        <end position="733"/>
    </location>
</feature>
<feature type="transmembrane region" description="Helical" evidence="11">
    <location>
        <begin position="836"/>
        <end position="856"/>
    </location>
</feature>
<keyword evidence="5" id="KW-0547">Nucleotide-binding</keyword>
<comment type="caution">
    <text evidence="13">The sequence shown here is derived from an EMBL/GenBank/DDBJ whole genome shotgun (WGS) entry which is preliminary data.</text>
</comment>
<dbReference type="Gene3D" id="1.20.1110.10">
    <property type="entry name" value="Calcium-transporting ATPase, transmembrane domain"/>
    <property type="match status" value="1"/>
</dbReference>
<feature type="transmembrane region" description="Helical" evidence="11">
    <location>
        <begin position="96"/>
        <end position="115"/>
    </location>
</feature>
<dbReference type="Pfam" id="PF08282">
    <property type="entry name" value="Hydrolase_3"/>
    <property type="match status" value="1"/>
</dbReference>
<evidence type="ECO:0000256" key="2">
    <source>
        <dbReference type="ARBA" id="ARBA00005675"/>
    </source>
</evidence>
<dbReference type="SUPFAM" id="SSF81665">
    <property type="entry name" value="Calcium ATPase, transmembrane domain M"/>
    <property type="match status" value="1"/>
</dbReference>
<evidence type="ECO:0000256" key="4">
    <source>
        <dbReference type="ARBA" id="ARBA00022692"/>
    </source>
</evidence>
<dbReference type="InterPro" id="IPR023298">
    <property type="entry name" value="ATPase_P-typ_TM_dom_sf"/>
</dbReference>
<dbReference type="SFLD" id="SFLDS00003">
    <property type="entry name" value="Haloacid_Dehalogenase"/>
    <property type="match status" value="1"/>
</dbReference>
<feature type="transmembrane region" description="Helical" evidence="11">
    <location>
        <begin position="64"/>
        <end position="84"/>
    </location>
</feature>
<keyword evidence="8" id="KW-1278">Translocase</keyword>
<evidence type="ECO:0000256" key="1">
    <source>
        <dbReference type="ARBA" id="ARBA00004127"/>
    </source>
</evidence>
<evidence type="ECO:0000256" key="3">
    <source>
        <dbReference type="ARBA" id="ARBA00022553"/>
    </source>
</evidence>
<sequence length="966" mass="106377">MKKQNKNDSTSNYVLDENLIKTDLKQGLSEDEVKIRCEKYGKNVLEEAKKKNGFLIYLGQFKDLLVIILLFATLLSYILAIVHGIQTKFANKTETIVSFVEPSIILFVVLTNSLVGAIQEIKSQKAIDALKKLNPLQAKVIRHNELISINSEDIVPGDIVMLEAGDIVPADGFLLQSSNFLVIESSLTGESLPVEKDANAPRDMSINIADRKFMVFSSSIVSKGTAYFVVTHTGKNTELGKISELVNSQKQTLSPLQLKINKLGKVFAFAGIGLFLVSVIVQIIFQAIDKLPFSSTVFWSTTIISGISLAVAAIPEGLVAFTSIILAIGVQRMAKRKAIIKDNLSAVEALGSCAVICSDKTGTLTQNKMTVVNLFSRSQELGLSAFNEKTFLPLVKFAALCNESNIVEKDGETKEVGDPTEVALIYSLKKYTNIKTKKELMELYPRLETLPFDSDRKLMTTINKIDGENVVIVKGAPDIIINHCLSLDKTKREEVLNTNQKWANEACRVLAVAIKKISNTQLDKVLKLSKDEQIKELESNLEFVGLIAMIDPPRESSKEAIQTCISAGIKPVMITGDNINTAIAIAKNIGIYHEGDIAMTGAELTKLSDKELENIIEKISVYARVVPEDKLRIVKAWQSKYQVVAMTGDGVNDAPALKAAEIGCAMGITGTEASKQAADMVLADDNFATVVKAVENGRSVFQKIKNVIQNLLITSVAEIIAVFFGLIIFKFVFKNEILSLNEGEQFMVLSATQLLWINLFTHGFPAIALGIQDSKENYMDKRPISKYESIFARGMGINTLWQGILIGILSLVAYYLGAFITIQKGNIANGDWIRAGSTAMFLVLGISAAFNAINLMSKKPIILSNPLYYWKVYASVIFSIVFLLIVAFISPIARVFRGVENLSQNGKLVAISLCMPLVLIPIYFAYKMALLIYAKRHEKESKITTFELIQPPKSFLKKMAKRAGVK</sequence>
<dbReference type="FunFam" id="2.70.150.10:FF:000160">
    <property type="entry name" value="Sarcoplasmic/endoplasmic reticulum calcium ATPase 1"/>
    <property type="match status" value="1"/>
</dbReference>
<feature type="domain" description="Cation-transporting P-type ATPase N-terminal" evidence="12">
    <location>
        <begin position="11"/>
        <end position="81"/>
    </location>
</feature>
<evidence type="ECO:0000313" key="14">
    <source>
        <dbReference type="Proteomes" id="UP000267246"/>
    </source>
</evidence>
<keyword evidence="6" id="KW-0067">ATP-binding</keyword>
<evidence type="ECO:0000256" key="7">
    <source>
        <dbReference type="ARBA" id="ARBA00022842"/>
    </source>
</evidence>
<dbReference type="InterPro" id="IPR008250">
    <property type="entry name" value="ATPase_P-typ_transduc_dom_A_sf"/>
</dbReference>
<accession>A0A3M0A6F9</accession>
<dbReference type="SFLD" id="SFLDF00027">
    <property type="entry name" value="p-type_atpase"/>
    <property type="match status" value="1"/>
</dbReference>
<dbReference type="Pfam" id="PF00122">
    <property type="entry name" value="E1-E2_ATPase"/>
    <property type="match status" value="1"/>
</dbReference>
<evidence type="ECO:0000256" key="6">
    <source>
        <dbReference type="ARBA" id="ARBA00022840"/>
    </source>
</evidence>
<dbReference type="PRINTS" id="PR00120">
    <property type="entry name" value="HATPASE"/>
</dbReference>
<dbReference type="InterPro" id="IPR001757">
    <property type="entry name" value="P_typ_ATPase"/>
</dbReference>
<dbReference type="InterPro" id="IPR004014">
    <property type="entry name" value="ATPase_P-typ_cation-transptr_N"/>
</dbReference>
<feature type="transmembrane region" description="Helical" evidence="11">
    <location>
        <begin position="297"/>
        <end position="330"/>
    </location>
</feature>
<evidence type="ECO:0000256" key="8">
    <source>
        <dbReference type="ARBA" id="ARBA00022967"/>
    </source>
</evidence>
<keyword evidence="4 11" id="KW-0812">Transmembrane</keyword>
<keyword evidence="3" id="KW-0597">Phosphoprotein</keyword>
<evidence type="ECO:0000256" key="10">
    <source>
        <dbReference type="ARBA" id="ARBA00023136"/>
    </source>
</evidence>
<feature type="transmembrane region" description="Helical" evidence="11">
    <location>
        <begin position="909"/>
        <end position="933"/>
    </location>
</feature>
<dbReference type="SFLD" id="SFLDG00002">
    <property type="entry name" value="C1.7:_P-type_atpase_like"/>
    <property type="match status" value="1"/>
</dbReference>
<dbReference type="SMART" id="SM00831">
    <property type="entry name" value="Cation_ATPase_N"/>
    <property type="match status" value="1"/>
</dbReference>
<dbReference type="PRINTS" id="PR00119">
    <property type="entry name" value="CATATPASE"/>
</dbReference>
<dbReference type="FunFam" id="3.40.50.1000:FF:000028">
    <property type="entry name" value="Calcium-transporting P-type ATPase, putative"/>
    <property type="match status" value="1"/>
</dbReference>
<dbReference type="InterPro" id="IPR023214">
    <property type="entry name" value="HAD_sf"/>
</dbReference>
<dbReference type="Proteomes" id="UP000267246">
    <property type="component" value="Unassembled WGS sequence"/>
</dbReference>
<comment type="similarity">
    <text evidence="2">Belongs to the cation transport ATPase (P-type) (TC 3.A.3) family. Type IIA subfamily.</text>
</comment>
<dbReference type="SUPFAM" id="SSF81653">
    <property type="entry name" value="Calcium ATPase, transduction domain A"/>
    <property type="match status" value="1"/>
</dbReference>
<dbReference type="EMBL" id="REFI01000005">
    <property type="protein sequence ID" value="RMA79099.1"/>
    <property type="molecule type" value="Genomic_DNA"/>
</dbReference>
<dbReference type="Gene3D" id="3.40.1110.10">
    <property type="entry name" value="Calcium-transporting ATPase, cytoplasmic domain N"/>
    <property type="match status" value="1"/>
</dbReference>
<evidence type="ECO:0000259" key="12">
    <source>
        <dbReference type="SMART" id="SM00831"/>
    </source>
</evidence>
<comment type="subcellular location">
    <subcellularLocation>
        <location evidence="1">Endomembrane system</location>
        <topology evidence="1">Multi-pass membrane protein</topology>
    </subcellularLocation>
</comment>
<protein>
    <submittedName>
        <fullName evidence="13">Ca2+-transporting ATPase</fullName>
    </submittedName>
</protein>
<organism evidence="13 14">
    <name type="scientific">Metamycoplasma subdolum</name>
    <dbReference type="NCBI Taxonomy" id="92407"/>
    <lineage>
        <taxon>Bacteria</taxon>
        <taxon>Bacillati</taxon>
        <taxon>Mycoplasmatota</taxon>
        <taxon>Mycoplasmoidales</taxon>
        <taxon>Metamycoplasmataceae</taxon>
        <taxon>Metamycoplasma</taxon>
    </lineage>
</organism>
<dbReference type="InterPro" id="IPR059000">
    <property type="entry name" value="ATPase_P-type_domA"/>
</dbReference>
<dbReference type="InterPro" id="IPR018303">
    <property type="entry name" value="ATPase_P-typ_P_site"/>
</dbReference>
<dbReference type="Gene3D" id="3.40.50.1000">
    <property type="entry name" value="HAD superfamily/HAD-like"/>
    <property type="match status" value="1"/>
</dbReference>
<dbReference type="InterPro" id="IPR044492">
    <property type="entry name" value="P_typ_ATPase_HD_dom"/>
</dbReference>
<proteinExistence type="inferred from homology"/>
<keyword evidence="14" id="KW-1185">Reference proteome</keyword>
<gene>
    <name evidence="13" type="ORF">JN00_0150</name>
</gene>
<feature type="transmembrane region" description="Helical" evidence="11">
    <location>
        <begin position="791"/>
        <end position="816"/>
    </location>
</feature>
<dbReference type="GO" id="GO:0016020">
    <property type="term" value="C:membrane"/>
    <property type="evidence" value="ECO:0007669"/>
    <property type="project" value="InterPro"/>
</dbReference>
<dbReference type="Pfam" id="PF00689">
    <property type="entry name" value="Cation_ATPase_C"/>
    <property type="match status" value="1"/>
</dbReference>
<dbReference type="GO" id="GO:0005524">
    <property type="term" value="F:ATP binding"/>
    <property type="evidence" value="ECO:0007669"/>
    <property type="project" value="UniProtKB-KW"/>
</dbReference>
<evidence type="ECO:0000256" key="11">
    <source>
        <dbReference type="SAM" id="Phobius"/>
    </source>
</evidence>
<dbReference type="InterPro" id="IPR023299">
    <property type="entry name" value="ATPase_P-typ_cyto_dom_N"/>
</dbReference>
<dbReference type="NCBIfam" id="TIGR01494">
    <property type="entry name" value="ATPase_P-type"/>
    <property type="match status" value="3"/>
</dbReference>
<dbReference type="PROSITE" id="PS00154">
    <property type="entry name" value="ATPASE_E1_E2"/>
    <property type="match status" value="1"/>
</dbReference>
<dbReference type="PANTHER" id="PTHR42861">
    <property type="entry name" value="CALCIUM-TRANSPORTING ATPASE"/>
    <property type="match status" value="1"/>
</dbReference>
<keyword evidence="9 11" id="KW-1133">Transmembrane helix</keyword>
<dbReference type="InterPro" id="IPR036412">
    <property type="entry name" value="HAD-like_sf"/>
</dbReference>
<dbReference type="Pfam" id="PF00690">
    <property type="entry name" value="Cation_ATPase_N"/>
    <property type="match status" value="1"/>
</dbReference>
<dbReference type="SUPFAM" id="SSF56784">
    <property type="entry name" value="HAD-like"/>
    <property type="match status" value="1"/>
</dbReference>
<feature type="transmembrane region" description="Helical" evidence="11">
    <location>
        <begin position="753"/>
        <end position="771"/>
    </location>
</feature>
<dbReference type="Gene3D" id="2.70.150.10">
    <property type="entry name" value="Calcium-transporting ATPase, cytoplasmic transduction domain A"/>
    <property type="match status" value="1"/>
</dbReference>
<feature type="transmembrane region" description="Helical" evidence="11">
    <location>
        <begin position="266"/>
        <end position="285"/>
    </location>
</feature>
<dbReference type="Pfam" id="PF13246">
    <property type="entry name" value="Cation_ATPase"/>
    <property type="match status" value="1"/>
</dbReference>